<dbReference type="EMBL" id="FOWQ01000011">
    <property type="protein sequence ID" value="SFP95425.1"/>
    <property type="molecule type" value="Genomic_DNA"/>
</dbReference>
<dbReference type="OrthoDB" id="5195651at2"/>
<evidence type="ECO:0000256" key="1">
    <source>
        <dbReference type="SAM" id="MobiDB-lite"/>
    </source>
</evidence>
<proteinExistence type="predicted"/>
<sequence length="72" mass="7665">MSFIEKAKAKAEELLGRAEEVYGQSHGDAAAQVAGEAHRLEAEVELEEERAEEAARGSGAPRPTDEDGRTVG</sequence>
<dbReference type="RefSeq" id="WP_091116216.1">
    <property type="nucleotide sequence ID" value="NZ_FOWQ01000011.1"/>
</dbReference>
<dbReference type="Proteomes" id="UP000198857">
    <property type="component" value="Unassembled WGS sequence"/>
</dbReference>
<name>A0A1I5UJL1_9ACTN</name>
<accession>A0A1I5UJL1</accession>
<organism evidence="2 3">
    <name type="scientific">Geodermatophilus dictyosporus</name>
    <dbReference type="NCBI Taxonomy" id="1523247"/>
    <lineage>
        <taxon>Bacteria</taxon>
        <taxon>Bacillati</taxon>
        <taxon>Actinomycetota</taxon>
        <taxon>Actinomycetes</taxon>
        <taxon>Geodermatophilales</taxon>
        <taxon>Geodermatophilaceae</taxon>
        <taxon>Geodermatophilus</taxon>
    </lineage>
</organism>
<evidence type="ECO:0000313" key="2">
    <source>
        <dbReference type="EMBL" id="SFP95425.1"/>
    </source>
</evidence>
<feature type="compositionally biased region" description="Basic and acidic residues" evidence="1">
    <location>
        <begin position="63"/>
        <end position="72"/>
    </location>
</feature>
<dbReference type="STRING" id="1523247.SAMN05660464_0269"/>
<keyword evidence="3" id="KW-1185">Reference proteome</keyword>
<gene>
    <name evidence="2" type="ORF">SAMN05660464_0269</name>
</gene>
<evidence type="ECO:0000313" key="3">
    <source>
        <dbReference type="Proteomes" id="UP000198857"/>
    </source>
</evidence>
<evidence type="ECO:0008006" key="4">
    <source>
        <dbReference type="Google" id="ProtNLM"/>
    </source>
</evidence>
<reference evidence="3" key="1">
    <citation type="submission" date="2016-10" db="EMBL/GenBank/DDBJ databases">
        <authorList>
            <person name="Varghese N."/>
            <person name="Submissions S."/>
        </authorList>
    </citation>
    <scope>NUCLEOTIDE SEQUENCE [LARGE SCALE GENOMIC DNA]</scope>
    <source>
        <strain evidence="3">DSM 44208</strain>
    </source>
</reference>
<protein>
    <recommendedName>
        <fullName evidence="4">CsbD-like</fullName>
    </recommendedName>
</protein>
<feature type="region of interest" description="Disordered" evidence="1">
    <location>
        <begin position="44"/>
        <end position="72"/>
    </location>
</feature>
<dbReference type="AlphaFoldDB" id="A0A1I5UJL1"/>